<evidence type="ECO:0000259" key="1">
    <source>
        <dbReference type="Pfam" id="PF01073"/>
    </source>
</evidence>
<dbReference type="Gene3D" id="3.40.50.720">
    <property type="entry name" value="NAD(P)-binding Rossmann-like Domain"/>
    <property type="match status" value="1"/>
</dbReference>
<dbReference type="AlphaFoldDB" id="A0AAD7ZNC2"/>
<evidence type="ECO:0000313" key="3">
    <source>
        <dbReference type="Proteomes" id="UP001233999"/>
    </source>
</evidence>
<sequence>NGHLYTVALRPTLLYGELDRHLIPSLIRLSEKFDGTLPRFAGAGGRQQLTYVGNAAWAHILAKNELLTTRPGGGIAGLPIFVTDDTPIDDMIRFVEKVSFPRCRRSRWYVPSLVAYLVAAMIELFSRVTGTSLPVPPRGSVSFLGSLILYNRLRAALHLDYSPIYQPEECYNRSKQFYSRHNTSS</sequence>
<feature type="domain" description="3-beta hydroxysteroid dehydrogenase/isomerase" evidence="1">
    <location>
        <begin position="2"/>
        <end position="98"/>
    </location>
</feature>
<gene>
    <name evidence="2" type="ORF">L9F63_021756</name>
</gene>
<keyword evidence="3" id="KW-1185">Reference proteome</keyword>
<feature type="non-terminal residue" evidence="2">
    <location>
        <position position="1"/>
    </location>
</feature>
<protein>
    <recommendedName>
        <fullName evidence="1">3-beta hydroxysteroid dehydrogenase/isomerase domain-containing protein</fullName>
    </recommendedName>
</protein>
<comment type="caution">
    <text evidence="2">The sequence shown here is derived from an EMBL/GenBank/DDBJ whole genome shotgun (WGS) entry which is preliminary data.</text>
</comment>
<organism evidence="2 3">
    <name type="scientific">Diploptera punctata</name>
    <name type="common">Pacific beetle cockroach</name>
    <dbReference type="NCBI Taxonomy" id="6984"/>
    <lineage>
        <taxon>Eukaryota</taxon>
        <taxon>Metazoa</taxon>
        <taxon>Ecdysozoa</taxon>
        <taxon>Arthropoda</taxon>
        <taxon>Hexapoda</taxon>
        <taxon>Insecta</taxon>
        <taxon>Pterygota</taxon>
        <taxon>Neoptera</taxon>
        <taxon>Polyneoptera</taxon>
        <taxon>Dictyoptera</taxon>
        <taxon>Blattodea</taxon>
        <taxon>Blaberoidea</taxon>
        <taxon>Blaberidae</taxon>
        <taxon>Diplopterinae</taxon>
        <taxon>Diploptera</taxon>
    </lineage>
</organism>
<dbReference type="GO" id="GO:0006694">
    <property type="term" value="P:steroid biosynthetic process"/>
    <property type="evidence" value="ECO:0007669"/>
    <property type="project" value="InterPro"/>
</dbReference>
<dbReference type="Proteomes" id="UP001233999">
    <property type="component" value="Unassembled WGS sequence"/>
</dbReference>
<dbReference type="Pfam" id="PF01073">
    <property type="entry name" value="3Beta_HSD"/>
    <property type="match status" value="1"/>
</dbReference>
<accession>A0AAD7ZNC2</accession>
<evidence type="ECO:0000313" key="2">
    <source>
        <dbReference type="EMBL" id="KAJ9583899.1"/>
    </source>
</evidence>
<name>A0AAD7ZNC2_DIPPU</name>
<dbReference type="InterPro" id="IPR002225">
    <property type="entry name" value="3Beta_OHSteriod_DH/Estase"/>
</dbReference>
<proteinExistence type="predicted"/>
<dbReference type="GO" id="GO:0016616">
    <property type="term" value="F:oxidoreductase activity, acting on the CH-OH group of donors, NAD or NADP as acceptor"/>
    <property type="evidence" value="ECO:0007669"/>
    <property type="project" value="InterPro"/>
</dbReference>
<reference evidence="2" key="2">
    <citation type="submission" date="2023-05" db="EMBL/GenBank/DDBJ databases">
        <authorList>
            <person name="Fouks B."/>
        </authorList>
    </citation>
    <scope>NUCLEOTIDE SEQUENCE</scope>
    <source>
        <strain evidence="2">Stay&amp;Tobe</strain>
        <tissue evidence="2">Testes</tissue>
    </source>
</reference>
<dbReference type="InterPro" id="IPR036291">
    <property type="entry name" value="NAD(P)-bd_dom_sf"/>
</dbReference>
<dbReference type="SUPFAM" id="SSF51735">
    <property type="entry name" value="NAD(P)-binding Rossmann-fold domains"/>
    <property type="match status" value="1"/>
</dbReference>
<dbReference type="EMBL" id="JASPKZ010007502">
    <property type="protein sequence ID" value="KAJ9583899.1"/>
    <property type="molecule type" value="Genomic_DNA"/>
</dbReference>
<reference evidence="2" key="1">
    <citation type="journal article" date="2023" name="IScience">
        <title>Live-bearing cockroach genome reveals convergent evolutionary mechanisms linked to viviparity in insects and beyond.</title>
        <authorList>
            <person name="Fouks B."/>
            <person name="Harrison M.C."/>
            <person name="Mikhailova A.A."/>
            <person name="Marchal E."/>
            <person name="English S."/>
            <person name="Carruthers M."/>
            <person name="Jennings E.C."/>
            <person name="Chiamaka E.L."/>
            <person name="Frigard R.A."/>
            <person name="Pippel M."/>
            <person name="Attardo G.M."/>
            <person name="Benoit J.B."/>
            <person name="Bornberg-Bauer E."/>
            <person name="Tobe S.S."/>
        </authorList>
    </citation>
    <scope>NUCLEOTIDE SEQUENCE</scope>
    <source>
        <strain evidence="2">Stay&amp;Tobe</strain>
    </source>
</reference>